<evidence type="ECO:0000313" key="2">
    <source>
        <dbReference type="EMBL" id="QDT34845.1"/>
    </source>
</evidence>
<name>A0A517QT74_9PLAN</name>
<reference evidence="2 3" key="1">
    <citation type="submission" date="2019-02" db="EMBL/GenBank/DDBJ databases">
        <title>Deep-cultivation of Planctomycetes and their phenomic and genomic characterization uncovers novel biology.</title>
        <authorList>
            <person name="Wiegand S."/>
            <person name="Jogler M."/>
            <person name="Boedeker C."/>
            <person name="Pinto D."/>
            <person name="Vollmers J."/>
            <person name="Rivas-Marin E."/>
            <person name="Kohn T."/>
            <person name="Peeters S.H."/>
            <person name="Heuer A."/>
            <person name="Rast P."/>
            <person name="Oberbeckmann S."/>
            <person name="Bunk B."/>
            <person name="Jeske O."/>
            <person name="Meyerdierks A."/>
            <person name="Storesund J.E."/>
            <person name="Kallscheuer N."/>
            <person name="Luecker S."/>
            <person name="Lage O.M."/>
            <person name="Pohl T."/>
            <person name="Merkel B.J."/>
            <person name="Hornburger P."/>
            <person name="Mueller R.-W."/>
            <person name="Bruemmer F."/>
            <person name="Labrenz M."/>
            <person name="Spormann A.M."/>
            <person name="Op den Camp H."/>
            <person name="Overmann J."/>
            <person name="Amann R."/>
            <person name="Jetten M.S.M."/>
            <person name="Mascher T."/>
            <person name="Medema M.H."/>
            <person name="Devos D.P."/>
            <person name="Kaster A.-K."/>
            <person name="Ovreas L."/>
            <person name="Rohde M."/>
            <person name="Galperin M.Y."/>
            <person name="Jogler C."/>
        </authorList>
    </citation>
    <scope>NUCLEOTIDE SEQUENCE [LARGE SCALE GENOMIC DNA]</scope>
    <source>
        <strain evidence="2 3">Mal48</strain>
    </source>
</reference>
<feature type="compositionally biased region" description="Basic and acidic residues" evidence="1">
    <location>
        <begin position="11"/>
        <end position="22"/>
    </location>
</feature>
<proteinExistence type="predicted"/>
<dbReference type="KEGG" id="tpol:Mal48_41180"/>
<feature type="region of interest" description="Disordered" evidence="1">
    <location>
        <begin position="1"/>
        <end position="22"/>
    </location>
</feature>
<dbReference type="AlphaFoldDB" id="A0A517QT74"/>
<sequence>MKMARGMQMAEEQKKSDHQDDGRSLLTCDPECFLASHGVSCELRPPVTQDRFL</sequence>
<organism evidence="2 3">
    <name type="scientific">Thalassoglobus polymorphus</name>
    <dbReference type="NCBI Taxonomy" id="2527994"/>
    <lineage>
        <taxon>Bacteria</taxon>
        <taxon>Pseudomonadati</taxon>
        <taxon>Planctomycetota</taxon>
        <taxon>Planctomycetia</taxon>
        <taxon>Planctomycetales</taxon>
        <taxon>Planctomycetaceae</taxon>
        <taxon>Thalassoglobus</taxon>
    </lineage>
</organism>
<gene>
    <name evidence="2" type="ORF">Mal48_41180</name>
</gene>
<dbReference type="EMBL" id="CP036267">
    <property type="protein sequence ID" value="QDT34845.1"/>
    <property type="molecule type" value="Genomic_DNA"/>
</dbReference>
<evidence type="ECO:0000313" key="3">
    <source>
        <dbReference type="Proteomes" id="UP000315724"/>
    </source>
</evidence>
<evidence type="ECO:0000256" key="1">
    <source>
        <dbReference type="SAM" id="MobiDB-lite"/>
    </source>
</evidence>
<keyword evidence="3" id="KW-1185">Reference proteome</keyword>
<dbReference type="Proteomes" id="UP000315724">
    <property type="component" value="Chromosome"/>
</dbReference>
<protein>
    <submittedName>
        <fullName evidence="2">Uncharacterized protein</fullName>
    </submittedName>
</protein>
<accession>A0A517QT74</accession>